<comment type="similarity">
    <text evidence="7">Belongs to the class I-like SAM-binding methyltransferase superfamily. rRNA adenine N(6)-methyltransferase family. RsmA subfamily.</text>
</comment>
<comment type="caution">
    <text evidence="7 8">Lacks conserved residue(s) required for the propagation of feature annotation.</text>
</comment>
<name>A0A420ZD96_UNCK3</name>
<evidence type="ECO:0000256" key="1">
    <source>
        <dbReference type="ARBA" id="ARBA00022490"/>
    </source>
</evidence>
<reference evidence="10 11" key="1">
    <citation type="submission" date="2018-06" db="EMBL/GenBank/DDBJ databases">
        <title>Extensive metabolic versatility and redundancy in microbially diverse, dynamic hydrothermal sediments.</title>
        <authorList>
            <person name="Dombrowski N."/>
            <person name="Teske A."/>
            <person name="Baker B.J."/>
        </authorList>
    </citation>
    <scope>NUCLEOTIDE SEQUENCE [LARGE SCALE GENOMIC DNA]</scope>
    <source>
        <strain evidence="10">B79_G16</strain>
    </source>
</reference>
<evidence type="ECO:0000256" key="3">
    <source>
        <dbReference type="ARBA" id="ARBA00022603"/>
    </source>
</evidence>
<dbReference type="Gene3D" id="3.40.50.150">
    <property type="entry name" value="Vaccinia Virus protein VP39"/>
    <property type="match status" value="1"/>
</dbReference>
<dbReference type="PANTHER" id="PTHR11727:SF7">
    <property type="entry name" value="DIMETHYLADENOSINE TRANSFERASE-RELATED"/>
    <property type="match status" value="1"/>
</dbReference>
<comment type="catalytic activity">
    <reaction evidence="7">
        <text>adenosine(1518)/adenosine(1519) in 16S rRNA + 4 S-adenosyl-L-methionine = N(6)-dimethyladenosine(1518)/N(6)-dimethyladenosine(1519) in 16S rRNA + 4 S-adenosyl-L-homocysteine + 4 H(+)</text>
        <dbReference type="Rhea" id="RHEA:19609"/>
        <dbReference type="Rhea" id="RHEA-COMP:10232"/>
        <dbReference type="Rhea" id="RHEA-COMP:10233"/>
        <dbReference type="ChEBI" id="CHEBI:15378"/>
        <dbReference type="ChEBI" id="CHEBI:57856"/>
        <dbReference type="ChEBI" id="CHEBI:59789"/>
        <dbReference type="ChEBI" id="CHEBI:74411"/>
        <dbReference type="ChEBI" id="CHEBI:74493"/>
        <dbReference type="EC" id="2.1.1.182"/>
    </reaction>
</comment>
<evidence type="ECO:0000256" key="7">
    <source>
        <dbReference type="HAMAP-Rule" id="MF_00607"/>
    </source>
</evidence>
<comment type="caution">
    <text evidence="10">The sequence shown here is derived from an EMBL/GenBank/DDBJ whole genome shotgun (WGS) entry which is preliminary data.</text>
</comment>
<dbReference type="InterPro" id="IPR023165">
    <property type="entry name" value="rRNA_Ade_diMease-like_C"/>
</dbReference>
<keyword evidence="5 7" id="KW-0949">S-adenosyl-L-methionine</keyword>
<feature type="domain" description="Ribosomal RNA adenine methylase transferase N-terminal" evidence="9">
    <location>
        <begin position="35"/>
        <end position="215"/>
    </location>
</feature>
<dbReference type="GO" id="GO:0005829">
    <property type="term" value="C:cytosol"/>
    <property type="evidence" value="ECO:0007669"/>
    <property type="project" value="TreeGrafter"/>
</dbReference>
<dbReference type="AlphaFoldDB" id="A0A420ZD96"/>
<evidence type="ECO:0000256" key="2">
    <source>
        <dbReference type="ARBA" id="ARBA00022552"/>
    </source>
</evidence>
<dbReference type="InterPro" id="IPR020596">
    <property type="entry name" value="rRNA_Ade_Mease_Trfase_CS"/>
</dbReference>
<evidence type="ECO:0000313" key="11">
    <source>
        <dbReference type="Proteomes" id="UP000281261"/>
    </source>
</evidence>
<evidence type="ECO:0000256" key="6">
    <source>
        <dbReference type="ARBA" id="ARBA00022884"/>
    </source>
</evidence>
<organism evidence="10 11">
    <name type="scientific">candidate division Kazan bacterium</name>
    <dbReference type="NCBI Taxonomy" id="2202143"/>
    <lineage>
        <taxon>Bacteria</taxon>
        <taxon>Bacteria division Kazan-3B-28</taxon>
    </lineage>
</organism>
<feature type="binding site" evidence="7 8">
    <location>
        <position position="132"/>
    </location>
    <ligand>
        <name>S-adenosyl-L-methionine</name>
        <dbReference type="ChEBI" id="CHEBI:59789"/>
    </ligand>
</feature>
<protein>
    <recommendedName>
        <fullName evidence="7">Ribosomal RNA small subunit methyltransferase A</fullName>
        <ecNumber evidence="7">2.1.1.182</ecNumber>
    </recommendedName>
    <alternativeName>
        <fullName evidence="7">16S rRNA (adenine(1518)-N(6)/adenine(1519)-N(6))-dimethyltransferase</fullName>
    </alternativeName>
    <alternativeName>
        <fullName evidence="7">16S rRNA dimethyladenosine transferase</fullName>
    </alternativeName>
    <alternativeName>
        <fullName evidence="7">16S rRNA dimethylase</fullName>
    </alternativeName>
    <alternativeName>
        <fullName evidence="7">S-adenosylmethionine-6-N', N'-adenosyl(rRNA) dimethyltransferase</fullName>
    </alternativeName>
</protein>
<evidence type="ECO:0000256" key="8">
    <source>
        <dbReference type="PROSITE-ProRule" id="PRU01026"/>
    </source>
</evidence>
<dbReference type="SMART" id="SM00650">
    <property type="entry name" value="rADc"/>
    <property type="match status" value="1"/>
</dbReference>
<evidence type="ECO:0000256" key="5">
    <source>
        <dbReference type="ARBA" id="ARBA00022691"/>
    </source>
</evidence>
<keyword evidence="4 7" id="KW-0808">Transferase</keyword>
<sequence length="292" mass="32944">MIDLTNLNIIKGLLTHYNVSAQKSLGQNFLIDKEVLDKITKAAELSKVDFVVEVGPGFGTLTLLLAEKAGRILAIETDKKILSILRAISSGYQNIDLLPANVLRLDGKELYSHYKAWSKTRNKKTRYKLVSNLPYYITSAVLKQFLETNYRPDLIVVMVQKEVAERIVAKPGEMSLLSLSVQFFGKPEIIAAVSKDAFWPKPKVDSAILKIVPHSSQLQHSVDDVKKFFRMLKAGFGERRKQLHNSLSGGLNINDATVQEKLRYVGISPQTRAQELSITQWVKLFKQFKKDI</sequence>
<evidence type="ECO:0000313" key="10">
    <source>
        <dbReference type="EMBL" id="RLC37665.1"/>
    </source>
</evidence>
<comment type="function">
    <text evidence="7">Specifically dimethylates two adjacent adenosines (A1518 and A1519) in the loop of a conserved hairpin near the 3'-end of 16S rRNA in the 30S particle. May play a critical role in biogenesis of 30S subunits.</text>
</comment>
<dbReference type="InterPro" id="IPR011530">
    <property type="entry name" value="rRNA_adenine_dimethylase"/>
</dbReference>
<dbReference type="PROSITE" id="PS01131">
    <property type="entry name" value="RRNA_A_DIMETH"/>
    <property type="match status" value="1"/>
</dbReference>
<dbReference type="SUPFAM" id="SSF53335">
    <property type="entry name" value="S-adenosyl-L-methionine-dependent methyltransferases"/>
    <property type="match status" value="1"/>
</dbReference>
<keyword evidence="6 7" id="KW-0694">RNA-binding</keyword>
<dbReference type="InterPro" id="IPR029063">
    <property type="entry name" value="SAM-dependent_MTases_sf"/>
</dbReference>
<feature type="binding site" evidence="7 8">
    <location>
        <position position="30"/>
    </location>
    <ligand>
        <name>S-adenosyl-L-methionine</name>
        <dbReference type="ChEBI" id="CHEBI:59789"/>
    </ligand>
</feature>
<dbReference type="PANTHER" id="PTHR11727">
    <property type="entry name" value="DIMETHYLADENOSINE TRANSFERASE"/>
    <property type="match status" value="1"/>
</dbReference>
<accession>A0A420ZD96</accession>
<dbReference type="NCBIfam" id="TIGR00755">
    <property type="entry name" value="ksgA"/>
    <property type="match status" value="1"/>
</dbReference>
<dbReference type="HAMAP" id="MF_00607">
    <property type="entry name" value="16SrRNA_methyltr_A"/>
    <property type="match status" value="1"/>
</dbReference>
<gene>
    <name evidence="7 10" type="primary">rsmA</name>
    <name evidence="7" type="synonym">ksgA</name>
    <name evidence="10" type="ORF">DRH29_01035</name>
</gene>
<dbReference type="InterPro" id="IPR020598">
    <property type="entry name" value="rRNA_Ade_methylase_Trfase_N"/>
</dbReference>
<keyword evidence="3 7" id="KW-0489">Methyltransferase</keyword>
<feature type="binding site" evidence="7 8">
    <location>
        <position position="28"/>
    </location>
    <ligand>
        <name>S-adenosyl-L-methionine</name>
        <dbReference type="ChEBI" id="CHEBI:59789"/>
    </ligand>
</feature>
<dbReference type="Pfam" id="PF00398">
    <property type="entry name" value="RrnaAD"/>
    <property type="match status" value="1"/>
</dbReference>
<dbReference type="Gene3D" id="1.10.8.100">
    <property type="entry name" value="Ribosomal RNA adenine dimethylase-like, domain 2"/>
    <property type="match status" value="1"/>
</dbReference>
<keyword evidence="1 7" id="KW-0963">Cytoplasm</keyword>
<evidence type="ECO:0000259" key="9">
    <source>
        <dbReference type="SMART" id="SM00650"/>
    </source>
</evidence>
<keyword evidence="2 7" id="KW-0698">rRNA processing</keyword>
<comment type="subcellular location">
    <subcellularLocation>
        <location evidence="7">Cytoplasm</location>
    </subcellularLocation>
</comment>
<dbReference type="PROSITE" id="PS51689">
    <property type="entry name" value="SAM_RNA_A_N6_MT"/>
    <property type="match status" value="1"/>
</dbReference>
<dbReference type="GO" id="GO:0052908">
    <property type="term" value="F:16S rRNA (adenine(1518)-N(6)/adenine(1519)-N(6))-dimethyltransferase activity"/>
    <property type="evidence" value="ECO:0007669"/>
    <property type="project" value="UniProtKB-EC"/>
</dbReference>
<dbReference type="GO" id="GO:0003723">
    <property type="term" value="F:RNA binding"/>
    <property type="evidence" value="ECO:0007669"/>
    <property type="project" value="UniProtKB-UniRule"/>
</dbReference>
<dbReference type="InterPro" id="IPR001737">
    <property type="entry name" value="KsgA/Erm"/>
</dbReference>
<dbReference type="EMBL" id="QMNG01000002">
    <property type="protein sequence ID" value="RLC37665.1"/>
    <property type="molecule type" value="Genomic_DNA"/>
</dbReference>
<evidence type="ECO:0000256" key="4">
    <source>
        <dbReference type="ARBA" id="ARBA00022679"/>
    </source>
</evidence>
<proteinExistence type="inferred from homology"/>
<dbReference type="Proteomes" id="UP000281261">
    <property type="component" value="Unassembled WGS sequence"/>
</dbReference>
<feature type="binding site" evidence="7 8">
    <location>
        <position position="76"/>
    </location>
    <ligand>
        <name>S-adenosyl-L-methionine</name>
        <dbReference type="ChEBI" id="CHEBI:59789"/>
    </ligand>
</feature>
<dbReference type="EC" id="2.1.1.182" evidence="7"/>
<feature type="binding site" evidence="7 8">
    <location>
        <position position="55"/>
    </location>
    <ligand>
        <name>S-adenosyl-L-methionine</name>
        <dbReference type="ChEBI" id="CHEBI:59789"/>
    </ligand>
</feature>